<dbReference type="Proteomes" id="UP001295794">
    <property type="component" value="Unassembled WGS sequence"/>
</dbReference>
<protein>
    <recommendedName>
        <fullName evidence="2">Cyclin N-terminal domain-containing protein</fullName>
    </recommendedName>
</protein>
<dbReference type="GO" id="GO:0005634">
    <property type="term" value="C:nucleus"/>
    <property type="evidence" value="ECO:0007669"/>
    <property type="project" value="TreeGrafter"/>
</dbReference>
<evidence type="ECO:0000313" key="4">
    <source>
        <dbReference type="Proteomes" id="UP001295794"/>
    </source>
</evidence>
<dbReference type="GO" id="GO:0000307">
    <property type="term" value="C:cyclin-dependent protein kinase holoenzyme complex"/>
    <property type="evidence" value="ECO:0007669"/>
    <property type="project" value="TreeGrafter"/>
</dbReference>
<dbReference type="AlphaFoldDB" id="A0AAD2H114"/>
<dbReference type="SUPFAM" id="SSF47954">
    <property type="entry name" value="Cyclin-like"/>
    <property type="match status" value="1"/>
</dbReference>
<dbReference type="PANTHER" id="PTHR15615">
    <property type="match status" value="1"/>
</dbReference>
<dbReference type="GO" id="GO:0019901">
    <property type="term" value="F:protein kinase binding"/>
    <property type="evidence" value="ECO:0007669"/>
    <property type="project" value="InterPro"/>
</dbReference>
<dbReference type="GO" id="GO:0016538">
    <property type="term" value="F:cyclin-dependent protein serine/threonine kinase regulator activity"/>
    <property type="evidence" value="ECO:0007669"/>
    <property type="project" value="TreeGrafter"/>
</dbReference>
<gene>
    <name evidence="3" type="ORF">MYCIT1_LOCUS7787</name>
</gene>
<proteinExistence type="predicted"/>
<feature type="region of interest" description="Disordered" evidence="1">
    <location>
        <begin position="1"/>
        <end position="28"/>
    </location>
</feature>
<dbReference type="PANTHER" id="PTHR15615:SF27">
    <property type="entry name" value="PHO85 CYCLIN CLG1"/>
    <property type="match status" value="1"/>
</dbReference>
<dbReference type="InterPro" id="IPR006671">
    <property type="entry name" value="Cyclin_N"/>
</dbReference>
<organism evidence="3 4">
    <name type="scientific">Mycena citricolor</name>
    <dbReference type="NCBI Taxonomy" id="2018698"/>
    <lineage>
        <taxon>Eukaryota</taxon>
        <taxon>Fungi</taxon>
        <taxon>Dikarya</taxon>
        <taxon>Basidiomycota</taxon>
        <taxon>Agaricomycotina</taxon>
        <taxon>Agaricomycetes</taxon>
        <taxon>Agaricomycetidae</taxon>
        <taxon>Agaricales</taxon>
        <taxon>Marasmiineae</taxon>
        <taxon>Mycenaceae</taxon>
        <taxon>Mycena</taxon>
    </lineage>
</organism>
<reference evidence="3" key="1">
    <citation type="submission" date="2023-11" db="EMBL/GenBank/DDBJ databases">
        <authorList>
            <person name="De Vega J J."/>
            <person name="De Vega J J."/>
        </authorList>
    </citation>
    <scope>NUCLEOTIDE SEQUENCE</scope>
</reference>
<feature type="compositionally biased region" description="Low complexity" evidence="1">
    <location>
        <begin position="8"/>
        <end position="23"/>
    </location>
</feature>
<evidence type="ECO:0000259" key="2">
    <source>
        <dbReference type="Pfam" id="PF00134"/>
    </source>
</evidence>
<dbReference type="InterPro" id="IPR013922">
    <property type="entry name" value="Cyclin_PHO80-like"/>
</dbReference>
<dbReference type="Gene3D" id="1.10.472.10">
    <property type="entry name" value="Cyclin-like"/>
    <property type="match status" value="1"/>
</dbReference>
<dbReference type="EMBL" id="CAVNYO010000108">
    <property type="protein sequence ID" value="CAK5266194.1"/>
    <property type="molecule type" value="Genomic_DNA"/>
</dbReference>
<evidence type="ECO:0000256" key="1">
    <source>
        <dbReference type="SAM" id="MobiDB-lite"/>
    </source>
</evidence>
<sequence>MSPTVDYSSWSPASTSSESNSGSPVHPASLVDPMSHSSAILQLVDVQLTSSVIDYIVECIADAVWHGLTRDLHHPSHIAPRTASLPIDEFTPFVRSVLSLAEVRPATVFVALAYVARARRHLAIISPAWALERIFLGALIAASKYTQDSTLRNGQWARCSGVFGRRDVGRIEREFLEVLDWDLGVREEEILVHWGAVMGLQDLELASVDASRIGIQSA</sequence>
<comment type="caution">
    <text evidence="3">The sequence shown here is derived from an EMBL/GenBank/DDBJ whole genome shotgun (WGS) entry which is preliminary data.</text>
</comment>
<feature type="domain" description="Cyclin N-terminal" evidence="2">
    <location>
        <begin position="96"/>
        <end position="183"/>
    </location>
</feature>
<accession>A0AAD2H114</accession>
<keyword evidence="4" id="KW-1185">Reference proteome</keyword>
<dbReference type="CDD" id="cd20557">
    <property type="entry name" value="CYCLIN_ScPCL1-like"/>
    <property type="match status" value="1"/>
</dbReference>
<dbReference type="Pfam" id="PF00134">
    <property type="entry name" value="Cyclin_N"/>
    <property type="match status" value="1"/>
</dbReference>
<name>A0AAD2H114_9AGAR</name>
<dbReference type="InterPro" id="IPR036915">
    <property type="entry name" value="Cyclin-like_sf"/>
</dbReference>
<evidence type="ECO:0000313" key="3">
    <source>
        <dbReference type="EMBL" id="CAK5266194.1"/>
    </source>
</evidence>